<accession>A0A1Y5SVJ5</accession>
<dbReference type="STRING" id="658057.SAMN04488032_10792"/>
<evidence type="ECO:0000313" key="1">
    <source>
        <dbReference type="EMBL" id="SLN49291.1"/>
    </source>
</evidence>
<reference evidence="1 2" key="1">
    <citation type="submission" date="2017-03" db="EMBL/GenBank/DDBJ databases">
        <authorList>
            <person name="Afonso C.L."/>
            <person name="Miller P.J."/>
            <person name="Scott M.A."/>
            <person name="Spackman E."/>
            <person name="Goraichik I."/>
            <person name="Dimitrov K.M."/>
            <person name="Suarez D.L."/>
            <person name="Swayne D.E."/>
        </authorList>
    </citation>
    <scope>NUCLEOTIDE SEQUENCE [LARGE SCALE GENOMIC DNA]</scope>
    <source>
        <strain evidence="1 2">CECT 7971</strain>
    </source>
</reference>
<keyword evidence="2" id="KW-1185">Reference proteome</keyword>
<name>A0A1Y5SVJ5_9RHOB</name>
<gene>
    <name evidence="1" type="ORF">PAM7971_02413</name>
</gene>
<proteinExistence type="predicted"/>
<organism evidence="1 2">
    <name type="scientific">Pacificibacter marinus</name>
    <dbReference type="NCBI Taxonomy" id="658057"/>
    <lineage>
        <taxon>Bacteria</taxon>
        <taxon>Pseudomonadati</taxon>
        <taxon>Pseudomonadota</taxon>
        <taxon>Alphaproteobacteria</taxon>
        <taxon>Rhodobacterales</taxon>
        <taxon>Roseobacteraceae</taxon>
        <taxon>Pacificibacter</taxon>
    </lineage>
</organism>
<dbReference type="AlphaFoldDB" id="A0A1Y5SVJ5"/>
<protein>
    <submittedName>
        <fullName evidence="1">Uncharacterized protein</fullName>
    </submittedName>
</protein>
<evidence type="ECO:0000313" key="2">
    <source>
        <dbReference type="Proteomes" id="UP000193307"/>
    </source>
</evidence>
<dbReference type="EMBL" id="FWFW01000007">
    <property type="protein sequence ID" value="SLN49291.1"/>
    <property type="molecule type" value="Genomic_DNA"/>
</dbReference>
<sequence length="42" mass="4529">MCINEWAGWGGNFCELISTAAAQIVLIIVRCVGSKLNILSAY</sequence>
<dbReference type="Proteomes" id="UP000193307">
    <property type="component" value="Unassembled WGS sequence"/>
</dbReference>